<accession>A0A7U4K1Y9</accession>
<gene>
    <name evidence="1" type="ORF">LC20_03907</name>
</gene>
<organism evidence="1 2">
    <name type="scientific">Yersinia enterocolitica LC20</name>
    <dbReference type="NCBI Taxonomy" id="1443113"/>
    <lineage>
        <taxon>Bacteria</taxon>
        <taxon>Pseudomonadati</taxon>
        <taxon>Pseudomonadota</taxon>
        <taxon>Gammaproteobacteria</taxon>
        <taxon>Enterobacterales</taxon>
        <taxon>Yersiniaceae</taxon>
        <taxon>Yersinia</taxon>
    </lineage>
</organism>
<protein>
    <submittedName>
        <fullName evidence="1">Rrf2 family transcriptional regulator</fullName>
    </submittedName>
</protein>
<dbReference type="AlphaFoldDB" id="A0A7U4K1Y9"/>
<evidence type="ECO:0000313" key="2">
    <source>
        <dbReference type="Proteomes" id="UP000230961"/>
    </source>
</evidence>
<proteinExistence type="predicted"/>
<dbReference type="KEGG" id="yel:LC20_03907"/>
<dbReference type="EMBL" id="CP007448">
    <property type="protein sequence ID" value="AHM75160.2"/>
    <property type="molecule type" value="Genomic_DNA"/>
</dbReference>
<evidence type="ECO:0000313" key="1">
    <source>
        <dbReference type="EMBL" id="AHM75160.2"/>
    </source>
</evidence>
<name>A0A7U4K1Y9_YEREN</name>
<reference evidence="1 2" key="1">
    <citation type="submission" date="2017-11" db="EMBL/GenBank/DDBJ databases">
        <title>The complete genome sequence and comparative genome analysis of Yersinia enterocolitica strain LC20.</title>
        <authorList>
            <person name="Shi G."/>
            <person name="Su M."/>
            <person name="Liang J."/>
            <person name="Gu W."/>
            <person name="Xiao Y."/>
            <person name="Zhang Z."/>
            <person name="Qiu H."/>
            <person name="Duan R."/>
            <person name="Zhang Z."/>
            <person name="Li Y."/>
            <person name="Zhang X."/>
            <person name="Ling Y."/>
            <person name="Song L."/>
            <person name="Chen M."/>
            <person name="Zhao Y."/>
            <person name="Wu J."/>
            <person name="Jing H."/>
            <person name="Xiao J."/>
            <person name="Wang X."/>
        </authorList>
    </citation>
    <scope>NUCLEOTIDE SEQUENCE [LARGE SCALE GENOMIC DNA]</scope>
    <source>
        <strain evidence="1 2">LC20</strain>
    </source>
</reference>
<dbReference type="Proteomes" id="UP000230961">
    <property type="component" value="Chromosome"/>
</dbReference>
<sequence length="59" mass="6545">MEINCIKDGRIIWMRNSAAPEGMTSNSYLKDGTQEKIIAALEEALLQAKGEQSCRNDSD</sequence>